<dbReference type="PROSITE" id="PS51253">
    <property type="entry name" value="HTH_CENPB"/>
    <property type="match status" value="1"/>
</dbReference>
<dbReference type="InterPro" id="IPR050863">
    <property type="entry name" value="CenT-Element_Derived"/>
</dbReference>
<dbReference type="InterPro" id="IPR006600">
    <property type="entry name" value="HTH_CenpB_DNA-bd_dom"/>
</dbReference>
<dbReference type="Pfam" id="PF03184">
    <property type="entry name" value="DDE_1"/>
    <property type="match status" value="1"/>
</dbReference>
<feature type="domain" description="HTH CENPB-type" evidence="2">
    <location>
        <begin position="34"/>
        <end position="109"/>
    </location>
</feature>
<evidence type="ECO:0000259" key="2">
    <source>
        <dbReference type="PROSITE" id="PS51253"/>
    </source>
</evidence>
<dbReference type="PANTHER" id="PTHR19303">
    <property type="entry name" value="TRANSPOSON"/>
    <property type="match status" value="1"/>
</dbReference>
<dbReference type="AlphaFoldDB" id="A0A8S1A919"/>
<dbReference type="EMBL" id="CADEBD010000309">
    <property type="protein sequence ID" value="CAB3241206.1"/>
    <property type="molecule type" value="Genomic_DNA"/>
</dbReference>
<dbReference type="Proteomes" id="UP000494256">
    <property type="component" value="Unassembled WGS sequence"/>
</dbReference>
<proteinExistence type="predicted"/>
<dbReference type="GO" id="GO:0005634">
    <property type="term" value="C:nucleus"/>
    <property type="evidence" value="ECO:0007669"/>
    <property type="project" value="TreeGrafter"/>
</dbReference>
<accession>A0A8S1A919</accession>
<evidence type="ECO:0000313" key="4">
    <source>
        <dbReference type="Proteomes" id="UP000494256"/>
    </source>
</evidence>
<dbReference type="OrthoDB" id="9983019at2759"/>
<name>A0A8S1A919_ARCPL</name>
<dbReference type="InterPro" id="IPR004875">
    <property type="entry name" value="DDE_SF_endonuclease_dom"/>
</dbReference>
<sequence length="513" mass="57938">MGYKKAVKTFSVPRSTLKRLVKDFEVSLDLLVHKPLGRKPVLPPVLEKKLVEYILFMEARYFGLTRMDVRKMAYQLALKNHIKNQFRNEVAGRAWLDHFLKRHKNNLSLRRPMGTSYARTQGFNSEAVKEFFDILEAEMRNHNFPPDRIFNVDETGLTVVQSKVPQVVGKKGKRQIGALTAAERGSLCTVVCCMSASGIFVPPMMIFPRKNFTDLLMKGAPPGTIGKVHPSGWIQSNLFTEWFRHFIEKTNPSEASPVLLIFDGHYSHTRNLEIIELARENHVTIISLPPHTTHKLQPLDKTFMGALKSHYSEEIRKFLIYSERMLKPYDIAELFGRAYLKCTSGEIAVNGFRATGIYPFNPQVFTEVDFIAEASNSDQSCRSVDNQRGSVVADQDAPGTSTAVQEAPTGLILPEEIQPIPGAKTRTSNRGRKATTAKVITSSPYKNQLTESLRLAETRGRGSRGGRNGRWLVLPFRRSGTQAPEAAVLREREEEQAPLYSMVWLPTSVLRYT</sequence>
<comment type="caution">
    <text evidence="3">The sequence shown here is derived from an EMBL/GenBank/DDBJ whole genome shotgun (WGS) entry which is preliminary data.</text>
</comment>
<protein>
    <recommendedName>
        <fullName evidence="2">HTH CENPB-type domain-containing protein</fullName>
    </recommendedName>
</protein>
<dbReference type="Pfam" id="PF03221">
    <property type="entry name" value="HTH_Tnp_Tc5"/>
    <property type="match status" value="1"/>
</dbReference>
<evidence type="ECO:0000256" key="1">
    <source>
        <dbReference type="ARBA" id="ARBA00023125"/>
    </source>
</evidence>
<keyword evidence="1" id="KW-0238">DNA-binding</keyword>
<dbReference type="GO" id="GO:0003677">
    <property type="term" value="F:DNA binding"/>
    <property type="evidence" value="ECO:0007669"/>
    <property type="project" value="UniProtKB-KW"/>
</dbReference>
<evidence type="ECO:0000313" key="3">
    <source>
        <dbReference type="EMBL" id="CAB3241206.1"/>
    </source>
</evidence>
<gene>
    <name evidence="3" type="ORF">APLA_LOCUS9496</name>
</gene>
<organism evidence="3 4">
    <name type="scientific">Arctia plantaginis</name>
    <name type="common">Wood tiger moth</name>
    <name type="synonym">Phalaena plantaginis</name>
    <dbReference type="NCBI Taxonomy" id="874455"/>
    <lineage>
        <taxon>Eukaryota</taxon>
        <taxon>Metazoa</taxon>
        <taxon>Ecdysozoa</taxon>
        <taxon>Arthropoda</taxon>
        <taxon>Hexapoda</taxon>
        <taxon>Insecta</taxon>
        <taxon>Pterygota</taxon>
        <taxon>Neoptera</taxon>
        <taxon>Endopterygota</taxon>
        <taxon>Lepidoptera</taxon>
        <taxon>Glossata</taxon>
        <taxon>Ditrysia</taxon>
        <taxon>Noctuoidea</taxon>
        <taxon>Erebidae</taxon>
        <taxon>Arctiinae</taxon>
        <taxon>Arctia</taxon>
    </lineage>
</organism>
<dbReference type="PANTHER" id="PTHR19303:SF71">
    <property type="entry name" value="ZINC FINGER PHD-TYPE DOMAIN-CONTAINING PROTEIN"/>
    <property type="match status" value="1"/>
</dbReference>
<reference evidence="3 4" key="1">
    <citation type="submission" date="2020-04" db="EMBL/GenBank/DDBJ databases">
        <authorList>
            <person name="Wallbank WR R."/>
            <person name="Pardo Diaz C."/>
            <person name="Kozak K."/>
            <person name="Martin S."/>
            <person name="Jiggins C."/>
            <person name="Moest M."/>
            <person name="Warren A I."/>
            <person name="Byers J.R.P. K."/>
            <person name="Montejo-Kovacevich G."/>
            <person name="Yen C E."/>
        </authorList>
    </citation>
    <scope>NUCLEOTIDE SEQUENCE [LARGE SCALE GENOMIC DNA]</scope>
</reference>